<sequence>MSEILNYVENFQLFGACLSLTSNPIIIFLLVFQAPSSFGSYRYLMISYTIIEIIYSFSFYFSDMSAHSTNTSYVLFRKNSGLNRTIEEVFLLQFCVMYITLIGLLCVHYVYRYIVICQSSLLPKIFSKFKTFTWVFGCQIIGIVFGIWKYILFKETDYTTNILRHDIQKYYNLSMEQIIYNGPVYRVFENPNSVKTPNSSILGMSIIIALMFTSFTTMIVCGYKCCSKIETNIFLSSRAKSVQKQLFVALLVQSLIPIIFMYIPVTLLFLSPAFGIGFGIYANIIMICLSIYPPIDQFVIIFVIQDFRQTIRKRICCGYSITIKKKYSDSP</sequence>
<dbReference type="GO" id="GO:0042048">
    <property type="term" value="P:olfactory behavior"/>
    <property type="evidence" value="ECO:0007669"/>
    <property type="project" value="TreeGrafter"/>
</dbReference>
<organism evidence="2 3">
    <name type="scientific">Caenorhabditis angaria</name>
    <dbReference type="NCBI Taxonomy" id="860376"/>
    <lineage>
        <taxon>Eukaryota</taxon>
        <taxon>Metazoa</taxon>
        <taxon>Ecdysozoa</taxon>
        <taxon>Nematoda</taxon>
        <taxon>Chromadorea</taxon>
        <taxon>Rhabditida</taxon>
        <taxon>Rhabditina</taxon>
        <taxon>Rhabditomorpha</taxon>
        <taxon>Rhabditoidea</taxon>
        <taxon>Rhabditidae</taxon>
        <taxon>Peloderinae</taxon>
        <taxon>Caenorhabditis</taxon>
    </lineage>
</organism>
<dbReference type="PANTHER" id="PTHR22943:SF76">
    <property type="entry name" value="SEVEN TM RECEPTOR"/>
    <property type="match status" value="1"/>
</dbReference>
<accession>A0A9P1IW28</accession>
<feature type="transmembrane region" description="Helical" evidence="1">
    <location>
        <begin position="201"/>
        <end position="225"/>
    </location>
</feature>
<keyword evidence="1" id="KW-0472">Membrane</keyword>
<reference evidence="2" key="1">
    <citation type="submission" date="2022-11" db="EMBL/GenBank/DDBJ databases">
        <authorList>
            <person name="Kikuchi T."/>
        </authorList>
    </citation>
    <scope>NUCLEOTIDE SEQUENCE</scope>
    <source>
        <strain evidence="2">PS1010</strain>
    </source>
</reference>
<dbReference type="GO" id="GO:0005886">
    <property type="term" value="C:plasma membrane"/>
    <property type="evidence" value="ECO:0007669"/>
    <property type="project" value="TreeGrafter"/>
</dbReference>
<feature type="transmembrane region" description="Helical" evidence="1">
    <location>
        <begin position="246"/>
        <end position="274"/>
    </location>
</feature>
<comment type="caution">
    <text evidence="2">The sequence shown here is derived from an EMBL/GenBank/DDBJ whole genome shotgun (WGS) entry which is preliminary data.</text>
</comment>
<feature type="transmembrane region" description="Helical" evidence="1">
    <location>
        <begin position="90"/>
        <end position="111"/>
    </location>
</feature>
<feature type="transmembrane region" description="Helical" evidence="1">
    <location>
        <begin position="12"/>
        <end position="31"/>
    </location>
</feature>
<dbReference type="SUPFAM" id="SSF81321">
    <property type="entry name" value="Family A G protein-coupled receptor-like"/>
    <property type="match status" value="1"/>
</dbReference>
<feature type="transmembrane region" description="Helical" evidence="1">
    <location>
        <begin position="132"/>
        <end position="151"/>
    </location>
</feature>
<dbReference type="EMBL" id="CANHGI010000005">
    <property type="protein sequence ID" value="CAI5452282.1"/>
    <property type="molecule type" value="Genomic_DNA"/>
</dbReference>
<feature type="transmembrane region" description="Helical" evidence="1">
    <location>
        <begin position="43"/>
        <end position="61"/>
    </location>
</feature>
<proteinExistence type="predicted"/>
<dbReference type="PANTHER" id="PTHR22943">
    <property type="entry name" value="7-TRANSMEMBRANE DOMAIN RECEPTOR C.ELEGANS"/>
    <property type="match status" value="1"/>
</dbReference>
<feature type="transmembrane region" description="Helical" evidence="1">
    <location>
        <begin position="280"/>
        <end position="304"/>
    </location>
</feature>
<dbReference type="Pfam" id="PF10326">
    <property type="entry name" value="7TM_GPCR_Str"/>
    <property type="match status" value="1"/>
</dbReference>
<evidence type="ECO:0008006" key="4">
    <source>
        <dbReference type="Google" id="ProtNLM"/>
    </source>
</evidence>
<protein>
    <recommendedName>
        <fullName evidence="4">Seven TM Receptor</fullName>
    </recommendedName>
</protein>
<dbReference type="GO" id="GO:0038022">
    <property type="term" value="F:G protein-coupled olfactory receptor activity"/>
    <property type="evidence" value="ECO:0007669"/>
    <property type="project" value="TreeGrafter"/>
</dbReference>
<keyword evidence="1" id="KW-1133">Transmembrane helix</keyword>
<dbReference type="Proteomes" id="UP001152747">
    <property type="component" value="Unassembled WGS sequence"/>
</dbReference>
<name>A0A9P1IW28_9PELO</name>
<evidence type="ECO:0000313" key="3">
    <source>
        <dbReference type="Proteomes" id="UP001152747"/>
    </source>
</evidence>
<evidence type="ECO:0000256" key="1">
    <source>
        <dbReference type="SAM" id="Phobius"/>
    </source>
</evidence>
<dbReference type="InterPro" id="IPR019428">
    <property type="entry name" value="7TM_GPCR_serpentine_rcpt_Str"/>
</dbReference>
<keyword evidence="1" id="KW-0812">Transmembrane</keyword>
<gene>
    <name evidence="2" type="ORF">CAMP_LOCUS14919</name>
</gene>
<evidence type="ECO:0000313" key="2">
    <source>
        <dbReference type="EMBL" id="CAI5452282.1"/>
    </source>
</evidence>
<dbReference type="OrthoDB" id="5826460at2759"/>
<dbReference type="AlphaFoldDB" id="A0A9P1IW28"/>
<keyword evidence="3" id="KW-1185">Reference proteome</keyword>
<dbReference type="Gene3D" id="1.20.1070.10">
    <property type="entry name" value="Rhodopsin 7-helix transmembrane proteins"/>
    <property type="match status" value="1"/>
</dbReference>